<dbReference type="EMBL" id="HBUE01168725">
    <property type="protein sequence ID" value="CAG6513887.1"/>
    <property type="molecule type" value="Transcribed_RNA"/>
</dbReference>
<proteinExistence type="predicted"/>
<dbReference type="EMBL" id="HBUE01093910">
    <property type="protein sequence ID" value="CAG6482649.1"/>
    <property type="molecule type" value="Transcribed_RNA"/>
</dbReference>
<sequence length="180" mass="18996">MGGSFPVFFAVPGPVLGGCWGGVGFFCLSPAAATEADMLPLFSDCGASGRMLLARLVDDLPSNSDAIADSSSRQILHVNRRASISAVVASTHSGWYMQAQEMHCSCGIIPIAGRHWIEHVCTLFFSFADLTAPPPNEFSFGFSPTAEPPNPSEAREATCAVAPDLGDVCELDRDEGGVRC</sequence>
<name>A0A8D8FRM6_CULPI</name>
<evidence type="ECO:0000313" key="1">
    <source>
        <dbReference type="EMBL" id="CAG6482652.1"/>
    </source>
</evidence>
<reference evidence="1" key="1">
    <citation type="submission" date="2021-05" db="EMBL/GenBank/DDBJ databases">
        <authorList>
            <person name="Alioto T."/>
            <person name="Alioto T."/>
            <person name="Gomez Garrido J."/>
        </authorList>
    </citation>
    <scope>NUCLEOTIDE SEQUENCE</scope>
</reference>
<protein>
    <submittedName>
        <fullName evidence="1">(northern house mosquito) hypothetical protein</fullName>
    </submittedName>
</protein>
<dbReference type="EMBL" id="HBUE01274093">
    <property type="protein sequence ID" value="CAG6565368.1"/>
    <property type="molecule type" value="Transcribed_RNA"/>
</dbReference>
<dbReference type="EMBL" id="HBUE01093912">
    <property type="protein sequence ID" value="CAG6482652.1"/>
    <property type="molecule type" value="Transcribed_RNA"/>
</dbReference>
<organism evidence="1">
    <name type="scientific">Culex pipiens</name>
    <name type="common">House mosquito</name>
    <dbReference type="NCBI Taxonomy" id="7175"/>
    <lineage>
        <taxon>Eukaryota</taxon>
        <taxon>Metazoa</taxon>
        <taxon>Ecdysozoa</taxon>
        <taxon>Arthropoda</taxon>
        <taxon>Hexapoda</taxon>
        <taxon>Insecta</taxon>
        <taxon>Pterygota</taxon>
        <taxon>Neoptera</taxon>
        <taxon>Endopterygota</taxon>
        <taxon>Diptera</taxon>
        <taxon>Nematocera</taxon>
        <taxon>Culicoidea</taxon>
        <taxon>Culicidae</taxon>
        <taxon>Culicinae</taxon>
        <taxon>Culicini</taxon>
        <taxon>Culex</taxon>
        <taxon>Culex</taxon>
    </lineage>
</organism>
<dbReference type="AlphaFoldDB" id="A0A8D8FRM6"/>
<accession>A0A8D8FRM6</accession>